<dbReference type="AlphaFoldDB" id="G7YEA8"/>
<keyword evidence="2" id="KW-1185">Reference proteome</keyword>
<reference evidence="1" key="1">
    <citation type="journal article" date="2011" name="Genome Biol.">
        <title>The draft genome of the carcinogenic human liver fluke Clonorchis sinensis.</title>
        <authorList>
            <person name="Wang X."/>
            <person name="Chen W."/>
            <person name="Huang Y."/>
            <person name="Sun J."/>
            <person name="Men J."/>
            <person name="Liu H."/>
            <person name="Luo F."/>
            <person name="Guo L."/>
            <person name="Lv X."/>
            <person name="Deng C."/>
            <person name="Zhou C."/>
            <person name="Fan Y."/>
            <person name="Li X."/>
            <person name="Huang L."/>
            <person name="Hu Y."/>
            <person name="Liang C."/>
            <person name="Hu X."/>
            <person name="Xu J."/>
            <person name="Yu X."/>
        </authorList>
    </citation>
    <scope>NUCLEOTIDE SEQUENCE [LARGE SCALE GENOMIC DNA]</scope>
    <source>
        <strain evidence="1">Henan</strain>
    </source>
</reference>
<organism evidence="1 2">
    <name type="scientific">Clonorchis sinensis</name>
    <name type="common">Chinese liver fluke</name>
    <dbReference type="NCBI Taxonomy" id="79923"/>
    <lineage>
        <taxon>Eukaryota</taxon>
        <taxon>Metazoa</taxon>
        <taxon>Spiralia</taxon>
        <taxon>Lophotrochozoa</taxon>
        <taxon>Platyhelminthes</taxon>
        <taxon>Trematoda</taxon>
        <taxon>Digenea</taxon>
        <taxon>Opisthorchiida</taxon>
        <taxon>Opisthorchiata</taxon>
        <taxon>Opisthorchiidae</taxon>
        <taxon>Clonorchis</taxon>
    </lineage>
</organism>
<sequence length="59" mass="6828">MRHGSIKRVFFRIIHSRDAFVVSNVWEAPVDLNRKTVSYCPPLQSACLHSKHTHEVAVR</sequence>
<evidence type="ECO:0000313" key="2">
    <source>
        <dbReference type="Proteomes" id="UP000008909"/>
    </source>
</evidence>
<evidence type="ECO:0000313" key="1">
    <source>
        <dbReference type="EMBL" id="GAA51291.1"/>
    </source>
</evidence>
<protein>
    <submittedName>
        <fullName evidence="1">Uncharacterized protein</fullName>
    </submittedName>
</protein>
<gene>
    <name evidence="1" type="ORF">CLF_105850</name>
</gene>
<accession>G7YEA8</accession>
<feature type="non-terminal residue" evidence="1">
    <location>
        <position position="59"/>
    </location>
</feature>
<name>G7YEA8_CLOSI</name>
<dbReference type="EMBL" id="DF143134">
    <property type="protein sequence ID" value="GAA51291.1"/>
    <property type="molecule type" value="Genomic_DNA"/>
</dbReference>
<reference key="2">
    <citation type="submission" date="2011-10" db="EMBL/GenBank/DDBJ databases">
        <title>The genome and transcriptome sequence of Clonorchis sinensis provide insights into the carcinogenic liver fluke.</title>
        <authorList>
            <person name="Wang X."/>
            <person name="Huang Y."/>
            <person name="Chen W."/>
            <person name="Liu H."/>
            <person name="Guo L."/>
            <person name="Chen Y."/>
            <person name="Luo F."/>
            <person name="Zhou W."/>
            <person name="Sun J."/>
            <person name="Mao Q."/>
            <person name="Liang P."/>
            <person name="Zhou C."/>
            <person name="Tian Y."/>
            <person name="Men J."/>
            <person name="Lv X."/>
            <person name="Huang L."/>
            <person name="Zhou J."/>
            <person name="Hu Y."/>
            <person name="Li R."/>
            <person name="Zhang F."/>
            <person name="Lei H."/>
            <person name="Li X."/>
            <person name="Hu X."/>
            <person name="Liang C."/>
            <person name="Xu J."/>
            <person name="Wu Z."/>
            <person name="Yu X."/>
        </authorList>
    </citation>
    <scope>NUCLEOTIDE SEQUENCE</scope>
    <source>
        <strain>Henan</strain>
    </source>
</reference>
<proteinExistence type="predicted"/>
<dbReference type="Proteomes" id="UP000008909">
    <property type="component" value="Unassembled WGS sequence"/>
</dbReference>